<organism evidence="1">
    <name type="scientific">viral metagenome</name>
    <dbReference type="NCBI Taxonomy" id="1070528"/>
    <lineage>
        <taxon>unclassified sequences</taxon>
        <taxon>metagenomes</taxon>
        <taxon>organismal metagenomes</taxon>
    </lineage>
</organism>
<sequence length="167" mass="19623">MTISQPISWNDGEVSWDIESSENSENINIFEKNTTIVYKPYIHILDKPTPLYYKIKNEQEMMMTIGAIRKLSSKELLNKETIFSQLSSMFDSTILFNPTDILLFTAFSSLSVFYEKMKEMEFKRMIKLHKFNTSGEKLIVYQKVRRITTIVFITISYIFTKNVQIAE</sequence>
<dbReference type="AlphaFoldDB" id="A0A6C0AZ31"/>
<name>A0A6C0AZ31_9ZZZZ</name>
<protein>
    <submittedName>
        <fullName evidence="1">Uncharacterized protein</fullName>
    </submittedName>
</protein>
<evidence type="ECO:0000313" key="1">
    <source>
        <dbReference type="EMBL" id="QHS85215.1"/>
    </source>
</evidence>
<accession>A0A6C0AZ31</accession>
<dbReference type="EMBL" id="MN739042">
    <property type="protein sequence ID" value="QHS85215.1"/>
    <property type="molecule type" value="Genomic_DNA"/>
</dbReference>
<proteinExistence type="predicted"/>
<reference evidence="1" key="1">
    <citation type="journal article" date="2020" name="Nature">
        <title>Giant virus diversity and host interactions through global metagenomics.</title>
        <authorList>
            <person name="Schulz F."/>
            <person name="Roux S."/>
            <person name="Paez-Espino D."/>
            <person name="Jungbluth S."/>
            <person name="Walsh D.A."/>
            <person name="Denef V.J."/>
            <person name="McMahon K.D."/>
            <person name="Konstantinidis K.T."/>
            <person name="Eloe-Fadrosh E.A."/>
            <person name="Kyrpides N.C."/>
            <person name="Woyke T."/>
        </authorList>
    </citation>
    <scope>NUCLEOTIDE SEQUENCE</scope>
    <source>
        <strain evidence="1">GVMAG-M-3300009182-78</strain>
    </source>
</reference>